<dbReference type="InterPro" id="IPR009784">
    <property type="entry name" value="DUF1349"/>
</dbReference>
<dbReference type="Proteomes" id="UP000228758">
    <property type="component" value="Unassembled WGS sequence"/>
</dbReference>
<evidence type="ECO:0000313" key="2">
    <source>
        <dbReference type="Proteomes" id="UP000228758"/>
    </source>
</evidence>
<reference evidence="1 2" key="1">
    <citation type="submission" date="2017-11" db="EMBL/GenBank/DDBJ databases">
        <title>Genomic Encyclopedia of Archaeal and Bacterial Type Strains, Phase II (KMG-II): From Individual Species to Whole Genera.</title>
        <authorList>
            <person name="Goeker M."/>
        </authorList>
    </citation>
    <scope>NUCLEOTIDE SEQUENCE [LARGE SCALE GENOMIC DNA]</scope>
    <source>
        <strain evidence="1 2">DSM 27393</strain>
    </source>
</reference>
<dbReference type="OrthoDB" id="9808724at2"/>
<dbReference type="InterPro" id="IPR013320">
    <property type="entry name" value="ConA-like_dom_sf"/>
</dbReference>
<comment type="caution">
    <text evidence="1">The sequence shown here is derived from an EMBL/GenBank/DDBJ whole genome shotgun (WGS) entry which is preliminary data.</text>
</comment>
<dbReference type="PANTHER" id="PTHR35332:SF2">
    <property type="entry name" value="REGULATION OF ENOLASE PROTEIN 1"/>
    <property type="match status" value="1"/>
</dbReference>
<gene>
    <name evidence="1" type="ORF">CLV46_0993</name>
</gene>
<dbReference type="RefSeq" id="WP_100363747.1">
    <property type="nucleotide sequence ID" value="NZ_PGFF01000001.1"/>
</dbReference>
<accession>A0A2M9CHW2</accession>
<organism evidence="1 2">
    <name type="scientific">Diaminobutyricimonas aerilata</name>
    <dbReference type="NCBI Taxonomy" id="1162967"/>
    <lineage>
        <taxon>Bacteria</taxon>
        <taxon>Bacillati</taxon>
        <taxon>Actinomycetota</taxon>
        <taxon>Actinomycetes</taxon>
        <taxon>Micrococcales</taxon>
        <taxon>Microbacteriaceae</taxon>
        <taxon>Diaminobutyricimonas</taxon>
    </lineage>
</organism>
<keyword evidence="2" id="KW-1185">Reference proteome</keyword>
<proteinExistence type="predicted"/>
<evidence type="ECO:0008006" key="3">
    <source>
        <dbReference type="Google" id="ProtNLM"/>
    </source>
</evidence>
<dbReference type="AlphaFoldDB" id="A0A2M9CHW2"/>
<dbReference type="SUPFAM" id="SSF49899">
    <property type="entry name" value="Concanavalin A-like lectins/glucanases"/>
    <property type="match status" value="1"/>
</dbReference>
<name>A0A2M9CHW2_9MICO</name>
<evidence type="ECO:0000313" key="1">
    <source>
        <dbReference type="EMBL" id="PJJ71445.1"/>
    </source>
</evidence>
<dbReference type="PANTHER" id="PTHR35332">
    <property type="entry name" value="REGULATION OF ENOLASE PROTEIN 1"/>
    <property type="match status" value="1"/>
</dbReference>
<sequence>MTIALAALPELTWTGEAGAAAVDDTGTLVLTSAGGADWTNDALGGAQQHAATALGFTAPPAIALSARVAVDSPRSTFDAGALAIWGDRDHWAKLCLEFSPHGQAMIVSVVTDGFSDDCNSTVVTVDAVHLRVIRTGPGWAFHWSLDGVRWEFVRLFRLGWDGPVTVGFLAQAPMGDSCTARFDRIAFDTVVPADLRDGS</sequence>
<dbReference type="Gene3D" id="2.60.120.200">
    <property type="match status" value="1"/>
</dbReference>
<dbReference type="Pfam" id="PF07081">
    <property type="entry name" value="DUF1349"/>
    <property type="match status" value="1"/>
</dbReference>
<protein>
    <recommendedName>
        <fullName evidence="3">Regulation of enolase protein 1 (Concanavalin A-like superfamily)</fullName>
    </recommendedName>
</protein>
<dbReference type="EMBL" id="PGFF01000001">
    <property type="protein sequence ID" value="PJJ71445.1"/>
    <property type="molecule type" value="Genomic_DNA"/>
</dbReference>